<dbReference type="InterPro" id="IPR027417">
    <property type="entry name" value="P-loop_NTPase"/>
</dbReference>
<proteinExistence type="predicted"/>
<gene>
    <name evidence="6" type="ORF">HF682_01260</name>
</gene>
<dbReference type="InterPro" id="IPR003439">
    <property type="entry name" value="ABC_transporter-like_ATP-bd"/>
</dbReference>
<feature type="domain" description="ABC transporter" evidence="5">
    <location>
        <begin position="4"/>
        <end position="178"/>
    </location>
</feature>
<evidence type="ECO:0000259" key="5">
    <source>
        <dbReference type="PROSITE" id="PS50893"/>
    </source>
</evidence>
<dbReference type="SUPFAM" id="SSF52540">
    <property type="entry name" value="P-loop containing nucleoside triphosphate hydrolases"/>
    <property type="match status" value="2"/>
</dbReference>
<comment type="caution">
    <text evidence="6">The sequence shown here is derived from an EMBL/GenBank/DDBJ whole genome shotgun (WGS) entry which is preliminary data.</text>
</comment>
<keyword evidence="1" id="KW-0472">Membrane</keyword>
<evidence type="ECO:0000256" key="4">
    <source>
        <dbReference type="ARBA" id="ARBA00022840"/>
    </source>
</evidence>
<keyword evidence="2" id="KW-0677">Repeat</keyword>
<dbReference type="GO" id="GO:0016887">
    <property type="term" value="F:ATP hydrolysis activity"/>
    <property type="evidence" value="ECO:0007669"/>
    <property type="project" value="InterPro"/>
</dbReference>
<dbReference type="CDD" id="cd03221">
    <property type="entry name" value="ABCF_EF-3"/>
    <property type="match status" value="1"/>
</dbReference>
<dbReference type="Pfam" id="PF00005">
    <property type="entry name" value="ABC_tran"/>
    <property type="match status" value="2"/>
</dbReference>
<evidence type="ECO:0000313" key="7">
    <source>
        <dbReference type="Proteomes" id="UP000587991"/>
    </source>
</evidence>
<dbReference type="Gene3D" id="3.40.50.300">
    <property type="entry name" value="P-loop containing nucleotide triphosphate hydrolases"/>
    <property type="match status" value="3"/>
</dbReference>
<dbReference type="AlphaFoldDB" id="A0A847S9P3"/>
<name>A0A847S9P3_9NEIS</name>
<dbReference type="PANTHER" id="PTHR19211:SF6">
    <property type="entry name" value="BLL7188 PROTEIN"/>
    <property type="match status" value="1"/>
</dbReference>
<feature type="domain" description="ABC transporter" evidence="5">
    <location>
        <begin position="274"/>
        <end position="472"/>
    </location>
</feature>
<dbReference type="InterPro" id="IPR050611">
    <property type="entry name" value="ABCF"/>
</dbReference>
<dbReference type="PROSITE" id="PS00211">
    <property type="entry name" value="ABC_TRANSPORTER_1"/>
    <property type="match status" value="1"/>
</dbReference>
<protein>
    <submittedName>
        <fullName evidence="6">ABC-F family ATP-binding cassette domain-containing protein</fullName>
    </submittedName>
</protein>
<accession>A0A847S9P3</accession>
<dbReference type="InterPro" id="IPR003593">
    <property type="entry name" value="AAA+_ATPase"/>
</dbReference>
<dbReference type="Proteomes" id="UP000587991">
    <property type="component" value="Unassembled WGS sequence"/>
</dbReference>
<dbReference type="PROSITE" id="PS50893">
    <property type="entry name" value="ABC_TRANSPORTER_2"/>
    <property type="match status" value="2"/>
</dbReference>
<organism evidence="6 7">
    <name type="scientific">Leeia aquatica</name>
    <dbReference type="NCBI Taxonomy" id="2725557"/>
    <lineage>
        <taxon>Bacteria</taxon>
        <taxon>Pseudomonadati</taxon>
        <taxon>Pseudomonadota</taxon>
        <taxon>Betaproteobacteria</taxon>
        <taxon>Neisseriales</taxon>
        <taxon>Leeiaceae</taxon>
        <taxon>Leeia</taxon>
    </lineage>
</organism>
<dbReference type="EMBL" id="JABAIM010000001">
    <property type="protein sequence ID" value="NLR73788.1"/>
    <property type="molecule type" value="Genomic_DNA"/>
</dbReference>
<keyword evidence="1" id="KW-1003">Cell membrane</keyword>
<evidence type="ECO:0000256" key="1">
    <source>
        <dbReference type="ARBA" id="ARBA00022475"/>
    </source>
</evidence>
<keyword evidence="4 6" id="KW-0067">ATP-binding</keyword>
<dbReference type="SMART" id="SM00382">
    <property type="entry name" value="AAA"/>
    <property type="match status" value="2"/>
</dbReference>
<sequence length="472" mass="52690">MSLFHLQGVSLEYPHRVCFHSVDLHIVAGQRIALVGDNGSGKSSFLQLLSGALSPSAGQLRRQPHLHVGYLPQLITPVPGRSGGQNMQQRMSEVLQEQPDVLLLDEPSNHLDPAARKALKRMLRTYGGTLLIVSHDAELLRGLCDTLYCLQDGQLQIFQGELEDWLQHQATEREQVHAALNAIAHEQQQAHQQLMREQQRASKARQHGNKQIEERRWATIKSPAKLGRSNTTAGQRQTGLRDKREALLAQRAALPRLEEIQPSFQLSAAERGNRHVLQIAAGVLGYTPAAPVLTGIQLQLEAKERIWLTGPNGSGKSTLLRALRGDVSLHRAGDWLLPPSAEVAYLDQHYADLQPSLTVLACLQDHAPGWSMQQLRRHLSDFLFRHEAQVNCTVERLSGGERARLALACLAARPPRLLLLDEPSNNLDWTMKRHLLSVLQAWPASLLVVSHDVAFMQQLRIDRQLSVEAWHA</sequence>
<evidence type="ECO:0000256" key="3">
    <source>
        <dbReference type="ARBA" id="ARBA00022741"/>
    </source>
</evidence>
<dbReference type="InterPro" id="IPR017871">
    <property type="entry name" value="ABC_transporter-like_CS"/>
</dbReference>
<dbReference type="RefSeq" id="WP_168875445.1">
    <property type="nucleotide sequence ID" value="NZ_JABAIM010000001.1"/>
</dbReference>
<evidence type="ECO:0000313" key="6">
    <source>
        <dbReference type="EMBL" id="NLR73788.1"/>
    </source>
</evidence>
<dbReference type="PANTHER" id="PTHR19211">
    <property type="entry name" value="ATP-BINDING TRANSPORT PROTEIN-RELATED"/>
    <property type="match status" value="1"/>
</dbReference>
<evidence type="ECO:0000256" key="2">
    <source>
        <dbReference type="ARBA" id="ARBA00022737"/>
    </source>
</evidence>
<keyword evidence="3" id="KW-0547">Nucleotide-binding</keyword>
<reference evidence="6 7" key="1">
    <citation type="submission" date="2020-04" db="EMBL/GenBank/DDBJ databases">
        <title>Draft genome of Leeia sp. IMCC25680.</title>
        <authorList>
            <person name="Song J."/>
            <person name="Cho J.-C."/>
        </authorList>
    </citation>
    <scope>NUCLEOTIDE SEQUENCE [LARGE SCALE GENOMIC DNA]</scope>
    <source>
        <strain evidence="6 7">IMCC25680</strain>
    </source>
</reference>
<dbReference type="GO" id="GO:0005524">
    <property type="term" value="F:ATP binding"/>
    <property type="evidence" value="ECO:0007669"/>
    <property type="project" value="UniProtKB-KW"/>
</dbReference>
<keyword evidence="7" id="KW-1185">Reference proteome</keyword>